<evidence type="ECO:0000256" key="6">
    <source>
        <dbReference type="ARBA" id="ARBA00023004"/>
    </source>
</evidence>
<dbReference type="Pfam" id="PF02668">
    <property type="entry name" value="TauD"/>
    <property type="match status" value="1"/>
</dbReference>
<reference evidence="9" key="1">
    <citation type="journal article" date="2019" name="Int. J. Syst. Evol. Microbiol.">
        <title>The Global Catalogue of Microorganisms (GCM) 10K type strain sequencing project: providing services to taxonomists for standard genome sequencing and annotation.</title>
        <authorList>
            <consortium name="The Broad Institute Genomics Platform"/>
            <consortium name="The Broad Institute Genome Sequencing Center for Infectious Disease"/>
            <person name="Wu L."/>
            <person name="Ma J."/>
        </authorList>
    </citation>
    <scope>NUCLEOTIDE SEQUENCE [LARGE SCALE GENOMIC DNA]</scope>
    <source>
        <strain evidence="9">JCM 9092</strain>
    </source>
</reference>
<keyword evidence="5" id="KW-0560">Oxidoreductase</keyword>
<evidence type="ECO:0000313" key="8">
    <source>
        <dbReference type="EMBL" id="GAA3082896.1"/>
    </source>
</evidence>
<comment type="similarity">
    <text evidence="2">Belongs to the gamma-BBH/TMLD family.</text>
</comment>
<dbReference type="PANTHER" id="PTHR10696">
    <property type="entry name" value="GAMMA-BUTYROBETAINE HYDROXYLASE-RELATED"/>
    <property type="match status" value="1"/>
</dbReference>
<evidence type="ECO:0000256" key="1">
    <source>
        <dbReference type="ARBA" id="ARBA00001954"/>
    </source>
</evidence>
<keyword evidence="4" id="KW-0223">Dioxygenase</keyword>
<organism evidence="8 9">
    <name type="scientific">Streptomyces rectiviolaceus</name>
    <dbReference type="NCBI Taxonomy" id="332591"/>
    <lineage>
        <taxon>Bacteria</taxon>
        <taxon>Bacillati</taxon>
        <taxon>Actinomycetota</taxon>
        <taxon>Actinomycetes</taxon>
        <taxon>Kitasatosporales</taxon>
        <taxon>Streptomycetaceae</taxon>
        <taxon>Streptomyces</taxon>
    </lineage>
</organism>
<keyword evidence="3" id="KW-0479">Metal-binding</keyword>
<dbReference type="Gene3D" id="3.60.130.10">
    <property type="entry name" value="Clavaminate synthase-like"/>
    <property type="match status" value="1"/>
</dbReference>
<protein>
    <recommendedName>
        <fullName evidence="7">TauD/TfdA-like domain-containing protein</fullName>
    </recommendedName>
</protein>
<dbReference type="RefSeq" id="WP_344518479.1">
    <property type="nucleotide sequence ID" value="NZ_BAAAUG010000010.1"/>
</dbReference>
<evidence type="ECO:0000256" key="3">
    <source>
        <dbReference type="ARBA" id="ARBA00022723"/>
    </source>
</evidence>
<evidence type="ECO:0000256" key="2">
    <source>
        <dbReference type="ARBA" id="ARBA00008654"/>
    </source>
</evidence>
<evidence type="ECO:0000256" key="4">
    <source>
        <dbReference type="ARBA" id="ARBA00022964"/>
    </source>
</evidence>
<dbReference type="PANTHER" id="PTHR10696:SF25">
    <property type="entry name" value="OXIDOREDUCTASE AIM17-RELATED"/>
    <property type="match status" value="1"/>
</dbReference>
<dbReference type="InterPro" id="IPR050411">
    <property type="entry name" value="AlphaKG_dependent_hydroxylases"/>
</dbReference>
<comment type="cofactor">
    <cofactor evidence="1">
        <name>Fe(2+)</name>
        <dbReference type="ChEBI" id="CHEBI:29033"/>
    </cofactor>
</comment>
<dbReference type="InterPro" id="IPR003819">
    <property type="entry name" value="TauD/TfdA-like"/>
</dbReference>
<dbReference type="SUPFAM" id="SSF51197">
    <property type="entry name" value="Clavaminate synthase-like"/>
    <property type="match status" value="1"/>
</dbReference>
<evidence type="ECO:0000313" key="9">
    <source>
        <dbReference type="Proteomes" id="UP001501637"/>
    </source>
</evidence>
<dbReference type="EMBL" id="BAAAUG010000010">
    <property type="protein sequence ID" value="GAA3082896.1"/>
    <property type="molecule type" value="Genomic_DNA"/>
</dbReference>
<gene>
    <name evidence="8" type="ORF">GCM10010449_03520</name>
</gene>
<name>A0ABP6M695_9ACTN</name>
<evidence type="ECO:0000256" key="5">
    <source>
        <dbReference type="ARBA" id="ARBA00023002"/>
    </source>
</evidence>
<evidence type="ECO:0000259" key="7">
    <source>
        <dbReference type="Pfam" id="PF02668"/>
    </source>
</evidence>
<proteinExistence type="inferred from homology"/>
<feature type="domain" description="TauD/TfdA-like" evidence="7">
    <location>
        <begin position="18"/>
        <end position="233"/>
    </location>
</feature>
<accession>A0ABP6M695</accession>
<dbReference type="InterPro" id="IPR042098">
    <property type="entry name" value="TauD-like_sf"/>
</dbReference>
<keyword evidence="6" id="KW-0408">Iron</keyword>
<keyword evidence="9" id="KW-1185">Reference proteome</keyword>
<sequence>MRPGDLFAAHFLDHKAAGASAEIADQLREDGLVTLDQLATRNDVLAFASRIMTISAHRDSDSDGLTTIRCIPRHAGRPGYAGLGNGELAPHTERSGLPYPPRLMLLVCSRPADRGGECLLSDGRRVHADLLEQQAGEVADVLSKPRTAYFGAGDGHATQVLTPHRDGRMSIRLRLDALARWSPLVQPHLPRLQTAALRHQQSIRLEPGQAYLLDNERWLHARTAFVGDRVHLRALGVPRFALPHGFIPTLPSTPRPTTHTEVLSWA</sequence>
<comment type="caution">
    <text evidence="8">The sequence shown here is derived from an EMBL/GenBank/DDBJ whole genome shotgun (WGS) entry which is preliminary data.</text>
</comment>
<dbReference type="Proteomes" id="UP001501637">
    <property type="component" value="Unassembled WGS sequence"/>
</dbReference>